<accession>A0AAD9CQ74</accession>
<dbReference type="Proteomes" id="UP001228049">
    <property type="component" value="Unassembled WGS sequence"/>
</dbReference>
<dbReference type="EMBL" id="JASDAP010000001">
    <property type="protein sequence ID" value="KAK1906159.1"/>
    <property type="molecule type" value="Genomic_DNA"/>
</dbReference>
<evidence type="ECO:0000256" key="1">
    <source>
        <dbReference type="SAM" id="MobiDB-lite"/>
    </source>
</evidence>
<feature type="region of interest" description="Disordered" evidence="1">
    <location>
        <begin position="1"/>
        <end position="40"/>
    </location>
</feature>
<evidence type="ECO:0000313" key="2">
    <source>
        <dbReference type="EMBL" id="KAK1906159.1"/>
    </source>
</evidence>
<gene>
    <name evidence="2" type="ORF">KUDE01_008561</name>
</gene>
<name>A0AAD9CQ74_DISEL</name>
<dbReference type="AlphaFoldDB" id="A0AAD9CQ74"/>
<proteinExistence type="predicted"/>
<sequence length="66" mass="7144">MPVVGVASKLRQPASLGSKPVSIKSQYQPERTPEGKSRAETEEIKICKVSEIRERLCFCVLAGAGV</sequence>
<comment type="caution">
    <text evidence="2">The sequence shown here is derived from an EMBL/GenBank/DDBJ whole genome shotgun (WGS) entry which is preliminary data.</text>
</comment>
<feature type="compositionally biased region" description="Basic and acidic residues" evidence="1">
    <location>
        <begin position="31"/>
        <end position="40"/>
    </location>
</feature>
<protein>
    <submittedName>
        <fullName evidence="2">Neuron navigator 3</fullName>
    </submittedName>
</protein>
<reference evidence="2" key="1">
    <citation type="submission" date="2023-04" db="EMBL/GenBank/DDBJ databases">
        <title>Chromosome-level genome of Chaenocephalus aceratus.</title>
        <authorList>
            <person name="Park H."/>
        </authorList>
    </citation>
    <scope>NUCLEOTIDE SEQUENCE</scope>
    <source>
        <strain evidence="2">DE</strain>
        <tissue evidence="2">Muscle</tissue>
    </source>
</reference>
<evidence type="ECO:0000313" key="3">
    <source>
        <dbReference type="Proteomes" id="UP001228049"/>
    </source>
</evidence>
<keyword evidence="3" id="KW-1185">Reference proteome</keyword>
<organism evidence="2 3">
    <name type="scientific">Dissostichus eleginoides</name>
    <name type="common">Patagonian toothfish</name>
    <name type="synonym">Dissostichus amissus</name>
    <dbReference type="NCBI Taxonomy" id="100907"/>
    <lineage>
        <taxon>Eukaryota</taxon>
        <taxon>Metazoa</taxon>
        <taxon>Chordata</taxon>
        <taxon>Craniata</taxon>
        <taxon>Vertebrata</taxon>
        <taxon>Euteleostomi</taxon>
        <taxon>Actinopterygii</taxon>
        <taxon>Neopterygii</taxon>
        <taxon>Teleostei</taxon>
        <taxon>Neoteleostei</taxon>
        <taxon>Acanthomorphata</taxon>
        <taxon>Eupercaria</taxon>
        <taxon>Perciformes</taxon>
        <taxon>Notothenioidei</taxon>
        <taxon>Nototheniidae</taxon>
        <taxon>Dissostichus</taxon>
    </lineage>
</organism>